<gene>
    <name evidence="2" type="ORF">KHM83_18985</name>
</gene>
<keyword evidence="3" id="KW-1185">Reference proteome</keyword>
<comment type="caution">
    <text evidence="2">The sequence shown here is derived from an EMBL/GenBank/DDBJ whole genome shotgun (WGS) entry which is preliminary data.</text>
</comment>
<name>A0ABS5PUB2_9FIRM</name>
<dbReference type="Proteomes" id="UP000746471">
    <property type="component" value="Unassembled WGS sequence"/>
</dbReference>
<sequence>MIVNFRVKNFKSIKERIELSFEAAALNNLRENVIDINTVNEKEYNLLKTISIYGPNASGKSNLIKAIDFMKNFVITSNSLNKGEKLNYKPFRLDEVYTNLASEFEVDLILDGILYNYGFSSNEKIIEKEYLYYYPKGRKATVFERENRRNSIENNIEDFKFTIDKTRQDFFASMTSTNKLYLSVSTNLENQLTEKVFNWFKDKLVIHTTDISNEWNGYTTYLINENKEKKKILSFLKGADFNISDISTMEASLDDEDDFIKKVSNIMKEDAFKKLISSRDYIEVKTTKAGKDSNGNNIEVKFDMAEESDGTNKFYELAGPFIDMLSKGNCLVFDELDTKLHSNLLIFLVMLFNKNKTHAQLLFSAHNTSVLDQKYLRRDQMYFTNRNSDNSTELYSVYDFPTEKSSSNIMKRYLSGRYRAIPFIDEELVLDSILEAINA</sequence>
<feature type="domain" description="ATPase AAA-type core" evidence="1">
    <location>
        <begin position="52"/>
        <end position="372"/>
    </location>
</feature>
<protein>
    <submittedName>
        <fullName evidence="2">ATP-binding protein</fullName>
    </submittedName>
</protein>
<evidence type="ECO:0000259" key="1">
    <source>
        <dbReference type="Pfam" id="PF13304"/>
    </source>
</evidence>
<dbReference type="Pfam" id="PF13304">
    <property type="entry name" value="AAA_21"/>
    <property type="match status" value="1"/>
</dbReference>
<dbReference type="GO" id="GO:0005524">
    <property type="term" value="F:ATP binding"/>
    <property type="evidence" value="ECO:0007669"/>
    <property type="project" value="UniProtKB-KW"/>
</dbReference>
<evidence type="ECO:0000313" key="2">
    <source>
        <dbReference type="EMBL" id="MBS7528755.1"/>
    </source>
</evidence>
<dbReference type="SUPFAM" id="SSF52540">
    <property type="entry name" value="P-loop containing nucleoside triphosphate hydrolases"/>
    <property type="match status" value="1"/>
</dbReference>
<dbReference type="PANTHER" id="PTHR40396">
    <property type="entry name" value="ATPASE-LIKE PROTEIN"/>
    <property type="match status" value="1"/>
</dbReference>
<evidence type="ECO:0000313" key="3">
    <source>
        <dbReference type="Proteomes" id="UP000746471"/>
    </source>
</evidence>
<organism evidence="2 3">
    <name type="scientific">Fusibacter paucivorans</name>
    <dbReference type="NCBI Taxonomy" id="76009"/>
    <lineage>
        <taxon>Bacteria</taxon>
        <taxon>Bacillati</taxon>
        <taxon>Bacillota</taxon>
        <taxon>Clostridia</taxon>
        <taxon>Eubacteriales</taxon>
        <taxon>Eubacteriales Family XII. Incertae Sedis</taxon>
        <taxon>Fusibacter</taxon>
    </lineage>
</organism>
<keyword evidence="2" id="KW-0547">Nucleotide-binding</keyword>
<dbReference type="EMBL" id="JAHBCL010000058">
    <property type="protein sequence ID" value="MBS7528755.1"/>
    <property type="molecule type" value="Genomic_DNA"/>
</dbReference>
<accession>A0ABS5PUB2</accession>
<dbReference type="Gene3D" id="3.40.50.300">
    <property type="entry name" value="P-loop containing nucleotide triphosphate hydrolases"/>
    <property type="match status" value="1"/>
</dbReference>
<keyword evidence="2" id="KW-0067">ATP-binding</keyword>
<dbReference type="RefSeq" id="WP_213238611.1">
    <property type="nucleotide sequence ID" value="NZ_JAHBCL010000058.1"/>
</dbReference>
<dbReference type="PANTHER" id="PTHR40396:SF1">
    <property type="entry name" value="ATPASE AAA-TYPE CORE DOMAIN-CONTAINING PROTEIN"/>
    <property type="match status" value="1"/>
</dbReference>
<proteinExistence type="predicted"/>
<reference evidence="2 3" key="1">
    <citation type="submission" date="2021-05" db="EMBL/GenBank/DDBJ databases">
        <title>Fusibacter ferrireducens sp. nov., an anaerobic, sulfur- and Fe-reducing bacterium isolated from the mangrove sediment.</title>
        <authorList>
            <person name="Qiu D."/>
        </authorList>
    </citation>
    <scope>NUCLEOTIDE SEQUENCE [LARGE SCALE GENOMIC DNA]</scope>
    <source>
        <strain evidence="2 3">DSM 12116</strain>
    </source>
</reference>
<dbReference type="InterPro" id="IPR027417">
    <property type="entry name" value="P-loop_NTPase"/>
</dbReference>
<dbReference type="InterPro" id="IPR003959">
    <property type="entry name" value="ATPase_AAA_core"/>
</dbReference>